<sequence length="225" mass="25182">MRDIEWTNLFDPELAVEAFPYILQGMGLTLLISLISMAFGLLLGLLIALARSSNRAVLRWPARLYISFMRGVPILVILFILYFGFPVIGIQFTAILAAIIGFSINSAAYIAEINRSAISSIDKGQWEGAHALNFTYWQTLRRVILPQATRVAIPPLFNVLLDLTKASSLAAMITVPELLHKARVFGAKEFDFMTALIVVAIIYWVVCSAMAFFQDGLEKRFSRYL</sequence>
<dbReference type="InterPro" id="IPR043429">
    <property type="entry name" value="ArtM/GltK/GlnP/TcyL/YhdX-like"/>
</dbReference>
<feature type="domain" description="ABC transmembrane type-1" evidence="9">
    <location>
        <begin position="26"/>
        <end position="211"/>
    </location>
</feature>
<dbReference type="PANTHER" id="PTHR30614:SF0">
    <property type="entry name" value="L-CYSTINE TRANSPORT SYSTEM PERMEASE PROTEIN TCYL"/>
    <property type="match status" value="1"/>
</dbReference>
<dbReference type="GO" id="GO:0022857">
    <property type="term" value="F:transmembrane transporter activity"/>
    <property type="evidence" value="ECO:0007669"/>
    <property type="project" value="InterPro"/>
</dbReference>
<evidence type="ECO:0000256" key="6">
    <source>
        <dbReference type="ARBA" id="ARBA00022989"/>
    </source>
</evidence>
<dbReference type="NCBIfam" id="TIGR01726">
    <property type="entry name" value="HEQRo_perm_3TM"/>
    <property type="match status" value="1"/>
</dbReference>
<dbReference type="PANTHER" id="PTHR30614">
    <property type="entry name" value="MEMBRANE COMPONENT OF AMINO ACID ABC TRANSPORTER"/>
    <property type="match status" value="1"/>
</dbReference>
<dbReference type="CDD" id="cd06261">
    <property type="entry name" value="TM_PBP2"/>
    <property type="match status" value="1"/>
</dbReference>
<evidence type="ECO:0000256" key="4">
    <source>
        <dbReference type="ARBA" id="ARBA00022692"/>
    </source>
</evidence>
<feature type="transmembrane region" description="Helical" evidence="8">
    <location>
        <begin position="193"/>
        <end position="213"/>
    </location>
</feature>
<accession>A0A4R6U821</accession>
<evidence type="ECO:0000256" key="1">
    <source>
        <dbReference type="ARBA" id="ARBA00004651"/>
    </source>
</evidence>
<dbReference type="Proteomes" id="UP000295632">
    <property type="component" value="Unassembled WGS sequence"/>
</dbReference>
<evidence type="ECO:0000256" key="2">
    <source>
        <dbReference type="ARBA" id="ARBA00022448"/>
    </source>
</evidence>
<dbReference type="FunFam" id="1.10.3720.10:FF:000006">
    <property type="entry name" value="Glutamate/aspartate ABC transporter, permease protein GltK"/>
    <property type="match status" value="1"/>
</dbReference>
<keyword evidence="5" id="KW-0029">Amino-acid transport</keyword>
<name>A0A4R6U821_9BACI</name>
<dbReference type="GO" id="GO:0043190">
    <property type="term" value="C:ATP-binding cassette (ABC) transporter complex"/>
    <property type="evidence" value="ECO:0007669"/>
    <property type="project" value="InterPro"/>
</dbReference>
<evidence type="ECO:0000313" key="10">
    <source>
        <dbReference type="EMBL" id="TDQ42678.1"/>
    </source>
</evidence>
<dbReference type="Pfam" id="PF00528">
    <property type="entry name" value="BPD_transp_1"/>
    <property type="match status" value="1"/>
</dbReference>
<keyword evidence="3" id="KW-1003">Cell membrane</keyword>
<evidence type="ECO:0000256" key="5">
    <source>
        <dbReference type="ARBA" id="ARBA00022970"/>
    </source>
</evidence>
<protein>
    <submittedName>
        <fullName evidence="10">Amino acid ABC transporter membrane protein (PAAT family)</fullName>
    </submittedName>
</protein>
<evidence type="ECO:0000256" key="7">
    <source>
        <dbReference type="ARBA" id="ARBA00023136"/>
    </source>
</evidence>
<dbReference type="GO" id="GO:0006865">
    <property type="term" value="P:amino acid transport"/>
    <property type="evidence" value="ECO:0007669"/>
    <property type="project" value="UniProtKB-KW"/>
</dbReference>
<dbReference type="AlphaFoldDB" id="A0A4R6U821"/>
<comment type="subcellular location">
    <subcellularLocation>
        <location evidence="1 8">Cell membrane</location>
        <topology evidence="1 8">Multi-pass membrane protein</topology>
    </subcellularLocation>
</comment>
<keyword evidence="2 8" id="KW-0813">Transport</keyword>
<comment type="similarity">
    <text evidence="8">Belongs to the binding-protein-dependent transport system permease family.</text>
</comment>
<keyword evidence="7 8" id="KW-0472">Membrane</keyword>
<organism evidence="10 11">
    <name type="scientific">Aureibacillus halotolerans</name>
    <dbReference type="NCBI Taxonomy" id="1508390"/>
    <lineage>
        <taxon>Bacteria</taxon>
        <taxon>Bacillati</taxon>
        <taxon>Bacillota</taxon>
        <taxon>Bacilli</taxon>
        <taxon>Bacillales</taxon>
        <taxon>Bacillaceae</taxon>
        <taxon>Aureibacillus</taxon>
    </lineage>
</organism>
<keyword evidence="6 8" id="KW-1133">Transmembrane helix</keyword>
<dbReference type="PROSITE" id="PS50928">
    <property type="entry name" value="ABC_TM1"/>
    <property type="match status" value="1"/>
</dbReference>
<dbReference type="InterPro" id="IPR000515">
    <property type="entry name" value="MetI-like"/>
</dbReference>
<feature type="transmembrane region" description="Helical" evidence="8">
    <location>
        <begin position="62"/>
        <end position="84"/>
    </location>
</feature>
<keyword evidence="4 8" id="KW-0812">Transmembrane</keyword>
<dbReference type="InterPro" id="IPR010065">
    <property type="entry name" value="AA_ABC_transptr_permease_3TM"/>
</dbReference>
<feature type="transmembrane region" description="Helical" evidence="8">
    <location>
        <begin position="90"/>
        <end position="111"/>
    </location>
</feature>
<dbReference type="EMBL" id="SNYJ01000001">
    <property type="protein sequence ID" value="TDQ42678.1"/>
    <property type="molecule type" value="Genomic_DNA"/>
</dbReference>
<evidence type="ECO:0000259" key="9">
    <source>
        <dbReference type="PROSITE" id="PS50928"/>
    </source>
</evidence>
<evidence type="ECO:0000313" key="11">
    <source>
        <dbReference type="Proteomes" id="UP000295632"/>
    </source>
</evidence>
<feature type="transmembrane region" description="Helical" evidence="8">
    <location>
        <begin position="28"/>
        <end position="50"/>
    </location>
</feature>
<dbReference type="InterPro" id="IPR035906">
    <property type="entry name" value="MetI-like_sf"/>
</dbReference>
<proteinExistence type="inferred from homology"/>
<evidence type="ECO:0000256" key="3">
    <source>
        <dbReference type="ARBA" id="ARBA00022475"/>
    </source>
</evidence>
<dbReference type="Gene3D" id="1.10.3720.10">
    <property type="entry name" value="MetI-like"/>
    <property type="match status" value="1"/>
</dbReference>
<dbReference type="OrthoDB" id="9805999at2"/>
<reference evidence="10 11" key="1">
    <citation type="submission" date="2019-03" db="EMBL/GenBank/DDBJ databases">
        <title>Genomic Encyclopedia of Type Strains, Phase IV (KMG-IV): sequencing the most valuable type-strain genomes for metagenomic binning, comparative biology and taxonomic classification.</title>
        <authorList>
            <person name="Goeker M."/>
        </authorList>
    </citation>
    <scope>NUCLEOTIDE SEQUENCE [LARGE SCALE GENOMIC DNA]</scope>
    <source>
        <strain evidence="10 11">DSM 28697</strain>
    </source>
</reference>
<comment type="caution">
    <text evidence="10">The sequence shown here is derived from an EMBL/GenBank/DDBJ whole genome shotgun (WGS) entry which is preliminary data.</text>
</comment>
<keyword evidence="11" id="KW-1185">Reference proteome</keyword>
<dbReference type="SUPFAM" id="SSF161098">
    <property type="entry name" value="MetI-like"/>
    <property type="match status" value="1"/>
</dbReference>
<gene>
    <name evidence="10" type="ORF">EV213_101107</name>
</gene>
<dbReference type="RefSeq" id="WP_133578520.1">
    <property type="nucleotide sequence ID" value="NZ_SNYJ01000001.1"/>
</dbReference>
<evidence type="ECO:0000256" key="8">
    <source>
        <dbReference type="RuleBase" id="RU363032"/>
    </source>
</evidence>